<comment type="caution">
    <text evidence="2">The sequence shown here is derived from an EMBL/GenBank/DDBJ whole genome shotgun (WGS) entry which is preliminary data.</text>
</comment>
<keyword evidence="1" id="KW-1133">Transmembrane helix</keyword>
<feature type="transmembrane region" description="Helical" evidence="1">
    <location>
        <begin position="262"/>
        <end position="282"/>
    </location>
</feature>
<dbReference type="AlphaFoldDB" id="A0A166YQ75"/>
<accession>A0A166YQ75</accession>
<keyword evidence="3" id="KW-1185">Reference proteome</keyword>
<gene>
    <name evidence="2" type="ORF">N475_09135</name>
</gene>
<dbReference type="Proteomes" id="UP000076643">
    <property type="component" value="Unassembled WGS sequence"/>
</dbReference>
<dbReference type="RefSeq" id="WP_063358964.1">
    <property type="nucleotide sequence ID" value="NZ_AQHB01000019.1"/>
</dbReference>
<feature type="transmembrane region" description="Helical" evidence="1">
    <location>
        <begin position="321"/>
        <end position="340"/>
    </location>
</feature>
<name>A0A166YQ75_9GAMM</name>
<feature type="transmembrane region" description="Helical" evidence="1">
    <location>
        <begin position="288"/>
        <end position="309"/>
    </location>
</feature>
<evidence type="ECO:0000313" key="2">
    <source>
        <dbReference type="EMBL" id="KZN43256.1"/>
    </source>
</evidence>
<reference evidence="2 3" key="1">
    <citation type="submission" date="2013-07" db="EMBL/GenBank/DDBJ databases">
        <title>Comparative Genomic and Metabolomic Analysis of Twelve Strains of Pseudoalteromonas luteoviolacea.</title>
        <authorList>
            <person name="Vynne N.G."/>
            <person name="Mansson M."/>
            <person name="Gram L."/>
        </authorList>
    </citation>
    <scope>NUCLEOTIDE SEQUENCE [LARGE SCALE GENOMIC DNA]</scope>
    <source>
        <strain evidence="2 3">DSM 6061</strain>
    </source>
</reference>
<organism evidence="2 3">
    <name type="scientific">Pseudoalteromonas luteoviolacea DSM 6061</name>
    <dbReference type="NCBI Taxonomy" id="1365250"/>
    <lineage>
        <taxon>Bacteria</taxon>
        <taxon>Pseudomonadati</taxon>
        <taxon>Pseudomonadota</taxon>
        <taxon>Gammaproteobacteria</taxon>
        <taxon>Alteromonadales</taxon>
        <taxon>Pseudoalteromonadaceae</taxon>
        <taxon>Pseudoalteromonas</taxon>
    </lineage>
</organism>
<dbReference type="PATRIC" id="fig|1365250.3.peg.806"/>
<dbReference type="EMBL" id="AUYB01000080">
    <property type="protein sequence ID" value="KZN43256.1"/>
    <property type="molecule type" value="Genomic_DNA"/>
</dbReference>
<evidence type="ECO:0000313" key="3">
    <source>
        <dbReference type="Proteomes" id="UP000076643"/>
    </source>
</evidence>
<evidence type="ECO:0008006" key="4">
    <source>
        <dbReference type="Google" id="ProtNLM"/>
    </source>
</evidence>
<keyword evidence="1" id="KW-0812">Transmembrane</keyword>
<evidence type="ECO:0000256" key="1">
    <source>
        <dbReference type="SAM" id="Phobius"/>
    </source>
</evidence>
<sequence>MSAWDILKIQQTNDIKVIKVAYAKQLKVCRPESHPEEFQALHQAYKSALNWAKSITEEHFEAQAPLDNMLSEQPEVIEAAEMSDTVDDVDRERQAELDEMHIEYKQHIEEISKVFDDKVARNDISAWRFLQKSQSILDPEYNTQLGMFVFESILKINKEFEQLSRKKKRYSGDREKISIETILYLDGVFNWRSQVNALCYFFGEQDTVKVLNLIETHAHKPDSSLAIDSVQGAKVIGKRTVSTNQADEYLAAVEALARLKSLTYRSFCVCLLLCGILMTAFMDQGIDGGVLFLRIFIVVHFVQMLGVAIRNKYIIYSMWPVSILFILCFPIMTLTGIAMLSNLRKVKVYFKYEQKQ</sequence>
<proteinExistence type="predicted"/>
<protein>
    <recommendedName>
        <fullName evidence="4">J domain-containing protein</fullName>
    </recommendedName>
</protein>
<keyword evidence="1" id="KW-0472">Membrane</keyword>